<dbReference type="Gene3D" id="1.10.3210.10">
    <property type="entry name" value="Hypothetical protein af1432"/>
    <property type="match status" value="1"/>
</dbReference>
<dbReference type="EMBL" id="ATBP01000133">
    <property type="protein sequence ID" value="ETR72585.1"/>
    <property type="molecule type" value="Genomic_DNA"/>
</dbReference>
<comment type="caution">
    <text evidence="1">The sequence shown here is derived from an EMBL/GenBank/DDBJ whole genome shotgun (WGS) entry which is preliminary data.</text>
</comment>
<accession>A0A1V1PD34</accession>
<protein>
    <submittedName>
        <fullName evidence="1">Uncharacterized protein</fullName>
    </submittedName>
</protein>
<evidence type="ECO:0000313" key="2">
    <source>
        <dbReference type="Proteomes" id="UP000189670"/>
    </source>
</evidence>
<organism evidence="1 2">
    <name type="scientific">Candidatus Magnetoglobus multicellularis str. Araruama</name>
    <dbReference type="NCBI Taxonomy" id="890399"/>
    <lineage>
        <taxon>Bacteria</taxon>
        <taxon>Pseudomonadati</taxon>
        <taxon>Thermodesulfobacteriota</taxon>
        <taxon>Desulfobacteria</taxon>
        <taxon>Desulfobacterales</taxon>
        <taxon>Desulfobacteraceae</taxon>
        <taxon>Candidatus Magnetoglobus</taxon>
    </lineage>
</organism>
<reference evidence="2" key="1">
    <citation type="submission" date="2012-11" db="EMBL/GenBank/DDBJ databases">
        <authorList>
            <person name="Lucero-Rivera Y.E."/>
            <person name="Tovar-Ramirez D."/>
        </authorList>
    </citation>
    <scope>NUCLEOTIDE SEQUENCE [LARGE SCALE GENOMIC DNA]</scope>
    <source>
        <strain evidence="2">Araruama</strain>
    </source>
</reference>
<sequence length="158" mass="18747">MVSEGLITLFFEAAFIRRWNDHVCPVILTELDKQAHKVLIAYVLAKFEHSQHQKNIQWINLIEGAMFEFLHRVTLTDIKPQVFHRMMRQKGDQLNSWVFEKLAPFMAQNHTQLFERFKTYFNQSSSYPDEKKSCRHHTTWPHNGNLSCYIPTINLNTP</sequence>
<evidence type="ECO:0000313" key="1">
    <source>
        <dbReference type="EMBL" id="ETR72585.1"/>
    </source>
</evidence>
<name>A0A1V1PD34_9BACT</name>
<dbReference type="AlphaFoldDB" id="A0A1V1PD34"/>
<proteinExistence type="predicted"/>
<dbReference type="Proteomes" id="UP000189670">
    <property type="component" value="Unassembled WGS sequence"/>
</dbReference>
<gene>
    <name evidence="1" type="ORF">OMM_01613</name>
</gene>